<dbReference type="InterPro" id="IPR001460">
    <property type="entry name" value="PCN-bd_Tpept"/>
</dbReference>
<dbReference type="KEGG" id="orn:DV701_05590"/>
<dbReference type="AlphaFoldDB" id="A0A345NKV5"/>
<dbReference type="EMBL" id="CP031229">
    <property type="protein sequence ID" value="AXH95663.1"/>
    <property type="molecule type" value="Genomic_DNA"/>
</dbReference>
<dbReference type="SUPFAM" id="SSF56601">
    <property type="entry name" value="beta-lactamase/transpeptidase-like"/>
    <property type="match status" value="1"/>
</dbReference>
<evidence type="ECO:0000256" key="1">
    <source>
        <dbReference type="ARBA" id="ARBA00004370"/>
    </source>
</evidence>
<sequence length="636" mass="67036">MSLKVNAARAPRRGTVRRGAVPPGVVHPRRRARVLLLGTLLVLSLFAAQLVRLQGLDAASVSAAAINSRLEVQAIPAARGTITDVDGAELAVSVERKRVVADPTLLDDFGVQDDDDEVDPQDIEAAADAVSETTGADRGKVLEALLEPLGTKYTILAREVTPQQWQDLRTRKVPGVTAETIMRREYPLGEASAPLVGWMGAGEMPAGGVELVRDEPLTGAPGEAVFEVGALGERISTGLYREDPAVPGQDMRLSIDADLQWYAYDAVRTRVKEAGALSGYATVIDVRTGRVAALASYPSFDPADAEQTAAGMRNAAVEDVYEPGSTSKLITAAAAIEEGLVEIDTPVEVPVRLVRHGTTFKDAEEHPVEHLTLAGVLAKSSNMGTILFGEKLSDDALYDWMTKFGLGEWTGIGLPGESKGLLPEPSTWSGTTHYTLTYGQGVSSTLLQQASVFQTVANGGVRIKPSIFAGSTDGDGRYHEEPVPAGTRVISEETADTLTKIMEQVPTAMGTAPAAAIDGYHVAGKTSTASRINPSTGTYAGGGVTSSFMGFAPAGDPRYVVAVAIQRPTRISEYGGVIAGPVFRDIMRFALQDAGIAPATTPPDEVPITYDPEKQAPGKARGVTLGDIAIKDEGTP</sequence>
<keyword evidence="8" id="KW-1185">Reference proteome</keyword>
<name>A0A345NKV5_9MICO</name>
<dbReference type="InterPro" id="IPR005311">
    <property type="entry name" value="PBP_dimer"/>
</dbReference>
<dbReference type="GO" id="GO:0008658">
    <property type="term" value="F:penicillin binding"/>
    <property type="evidence" value="ECO:0007669"/>
    <property type="project" value="InterPro"/>
</dbReference>
<dbReference type="Pfam" id="PF00905">
    <property type="entry name" value="Transpeptidase"/>
    <property type="match status" value="1"/>
</dbReference>
<feature type="domain" description="Penicillin-binding protein dimerisation" evidence="6">
    <location>
        <begin position="75"/>
        <end position="235"/>
    </location>
</feature>
<dbReference type="Pfam" id="PF03717">
    <property type="entry name" value="PBP_dimer"/>
    <property type="match status" value="1"/>
</dbReference>
<evidence type="ECO:0000256" key="3">
    <source>
        <dbReference type="ARBA" id="ARBA00023136"/>
    </source>
</evidence>
<dbReference type="InterPro" id="IPR012338">
    <property type="entry name" value="Beta-lactam/transpept-like"/>
</dbReference>
<dbReference type="GO" id="GO:0005886">
    <property type="term" value="C:plasma membrane"/>
    <property type="evidence" value="ECO:0007669"/>
    <property type="project" value="TreeGrafter"/>
</dbReference>
<evidence type="ECO:0000256" key="2">
    <source>
        <dbReference type="ARBA" id="ARBA00007171"/>
    </source>
</evidence>
<dbReference type="InterPro" id="IPR050515">
    <property type="entry name" value="Beta-lactam/transpept"/>
</dbReference>
<evidence type="ECO:0000256" key="4">
    <source>
        <dbReference type="SAM" id="MobiDB-lite"/>
    </source>
</evidence>
<dbReference type="SUPFAM" id="SSF56519">
    <property type="entry name" value="Penicillin binding protein dimerisation domain"/>
    <property type="match status" value="1"/>
</dbReference>
<evidence type="ECO:0000259" key="5">
    <source>
        <dbReference type="Pfam" id="PF00905"/>
    </source>
</evidence>
<dbReference type="PANTHER" id="PTHR30627">
    <property type="entry name" value="PEPTIDOGLYCAN D,D-TRANSPEPTIDASE"/>
    <property type="match status" value="1"/>
</dbReference>
<dbReference type="Gene3D" id="3.40.710.10">
    <property type="entry name" value="DD-peptidase/beta-lactamase superfamily"/>
    <property type="match status" value="1"/>
</dbReference>
<dbReference type="OrthoDB" id="9789078at2"/>
<proteinExistence type="inferred from homology"/>
<comment type="subcellular location">
    <subcellularLocation>
        <location evidence="1">Membrane</location>
    </subcellularLocation>
</comment>
<organism evidence="7 8">
    <name type="scientific">Ornithinimicrobium avium</name>
    <dbReference type="NCBI Taxonomy" id="2283195"/>
    <lineage>
        <taxon>Bacteria</taxon>
        <taxon>Bacillati</taxon>
        <taxon>Actinomycetota</taxon>
        <taxon>Actinomycetes</taxon>
        <taxon>Micrococcales</taxon>
        <taxon>Ornithinimicrobiaceae</taxon>
        <taxon>Ornithinimicrobium</taxon>
    </lineage>
</organism>
<gene>
    <name evidence="7" type="ORF">DV701_05590</name>
</gene>
<dbReference type="Gene3D" id="3.90.1310.10">
    <property type="entry name" value="Penicillin-binding protein 2a (Domain 2)"/>
    <property type="match status" value="1"/>
</dbReference>
<dbReference type="InterPro" id="IPR036138">
    <property type="entry name" value="PBP_dimer_sf"/>
</dbReference>
<feature type="region of interest" description="Disordered" evidence="4">
    <location>
        <begin position="600"/>
        <end position="636"/>
    </location>
</feature>
<dbReference type="PANTHER" id="PTHR30627:SF1">
    <property type="entry name" value="PEPTIDOGLYCAN D,D-TRANSPEPTIDASE FTSI"/>
    <property type="match status" value="1"/>
</dbReference>
<comment type="similarity">
    <text evidence="2">Belongs to the transpeptidase family.</text>
</comment>
<dbReference type="Proteomes" id="UP000253790">
    <property type="component" value="Chromosome"/>
</dbReference>
<feature type="domain" description="Penicillin-binding protein transpeptidase" evidence="5">
    <location>
        <begin position="279"/>
        <end position="587"/>
    </location>
</feature>
<evidence type="ECO:0000313" key="7">
    <source>
        <dbReference type="EMBL" id="AXH95663.1"/>
    </source>
</evidence>
<reference evidence="7 8" key="1">
    <citation type="submission" date="2018-07" db="EMBL/GenBank/DDBJ databases">
        <title>Complete genome sequencing of Ornithinimicrobium sp. AMA3305.</title>
        <authorList>
            <person name="Bae J.-W."/>
        </authorList>
    </citation>
    <scope>NUCLEOTIDE SEQUENCE [LARGE SCALE GENOMIC DNA]</scope>
    <source>
        <strain evidence="7 8">AMA3305</strain>
    </source>
</reference>
<protein>
    <submittedName>
        <fullName evidence="7">Penicillin-binding protein 2</fullName>
    </submittedName>
</protein>
<evidence type="ECO:0000259" key="6">
    <source>
        <dbReference type="Pfam" id="PF03717"/>
    </source>
</evidence>
<dbReference type="Gene3D" id="3.30.450.330">
    <property type="match status" value="1"/>
</dbReference>
<evidence type="ECO:0000313" key="8">
    <source>
        <dbReference type="Proteomes" id="UP000253790"/>
    </source>
</evidence>
<feature type="region of interest" description="Disordered" evidence="4">
    <location>
        <begin position="1"/>
        <end position="22"/>
    </location>
</feature>
<keyword evidence="3" id="KW-0472">Membrane</keyword>
<dbReference type="GO" id="GO:0071555">
    <property type="term" value="P:cell wall organization"/>
    <property type="evidence" value="ECO:0007669"/>
    <property type="project" value="TreeGrafter"/>
</dbReference>
<accession>A0A345NKV5</accession>